<proteinExistence type="predicted"/>
<dbReference type="InterPro" id="IPR027417">
    <property type="entry name" value="P-loop_NTPase"/>
</dbReference>
<feature type="domain" description="DUF7605" evidence="4">
    <location>
        <begin position="737"/>
        <end position="911"/>
    </location>
</feature>
<accession>A0AA97NWD0</accession>
<dbReference type="Proteomes" id="UP000011086">
    <property type="component" value="Unassembled WGS sequence"/>
</dbReference>
<dbReference type="PANTHER" id="PTHR36681">
    <property type="entry name" value="NUCLEAR GTPASE, GERMINAL CENTER-ASSOCIATED, TANDEM DUPLICATE 3"/>
    <property type="match status" value="1"/>
</dbReference>
<dbReference type="InterPro" id="IPR045063">
    <property type="entry name" value="Dynamin_N"/>
</dbReference>
<name>A0AA97NWD0_PYRO3</name>
<dbReference type="Pfam" id="PF00350">
    <property type="entry name" value="Dynamin_N"/>
    <property type="match status" value="1"/>
</dbReference>
<dbReference type="EMBL" id="JH794014">
    <property type="protein sequence ID" value="ELQ37540.1"/>
    <property type="molecule type" value="Genomic_DNA"/>
</dbReference>
<feature type="region of interest" description="Disordered" evidence="2">
    <location>
        <begin position="429"/>
        <end position="488"/>
    </location>
</feature>
<feature type="domain" description="Dynamin N-terminal" evidence="3">
    <location>
        <begin position="102"/>
        <end position="336"/>
    </location>
</feature>
<dbReference type="AlphaFoldDB" id="A0AA97NWD0"/>
<dbReference type="InterPro" id="IPR056024">
    <property type="entry name" value="DUF7605"/>
</dbReference>
<feature type="coiled-coil region" evidence="1">
    <location>
        <begin position="500"/>
        <end position="545"/>
    </location>
</feature>
<evidence type="ECO:0008006" key="6">
    <source>
        <dbReference type="Google" id="ProtNLM"/>
    </source>
</evidence>
<evidence type="ECO:0000259" key="3">
    <source>
        <dbReference type="Pfam" id="PF00350"/>
    </source>
</evidence>
<keyword evidence="1" id="KW-0175">Coiled coil</keyword>
<dbReference type="SUPFAM" id="SSF52540">
    <property type="entry name" value="P-loop containing nucleoside triphosphate hydrolases"/>
    <property type="match status" value="2"/>
</dbReference>
<gene>
    <name evidence="5" type="ORF">OOU_Y34scaffold00590g54</name>
</gene>
<feature type="compositionally biased region" description="Polar residues" evidence="2">
    <location>
        <begin position="13"/>
        <end position="31"/>
    </location>
</feature>
<feature type="coiled-coil region" evidence="1">
    <location>
        <begin position="384"/>
        <end position="411"/>
    </location>
</feature>
<evidence type="ECO:0000256" key="1">
    <source>
        <dbReference type="SAM" id="Coils"/>
    </source>
</evidence>
<sequence length="1017" mass="113932">MASPTQPEPGGSSHLQTATHRSQHGASSTNRPPDEEICSVKRLLELCRETSVDKLENGLKLGIELLQELWPVVHDLNSPSGNRHLKTIEGLLQAGKRTRTVIGVVGSTGSGKSSVLNAILNESQLLPTNCMRACTASVTELSFNYSTDPSKRYYAEVEFMSTEDWASELELFWDDLIDSNGKIRPEAKAKDGDARIAFDKVKAVYPTFGKSASSVYDHKELAKEPMVLEMLGTTKKIQAKTAAEFAIQLKPYIDSKERGGNPDVMEAWPLIKVARIYIKADALANGVVLVDLPGVHDSNGARAAVADKFIEECSGLWILAPIQRAVDDKSAKTLMGAAFKEQLKFDGMFDKVTFICSKTDDIPVSEAVQSLKLDEMAQEHWKRVDEIQRKRRRATVENEKLEFKRDSLEQDKDQKWEELSKWNELSRDFSRGLPVHPPPPEVVSRKRKHRTRQTCDRKDRPPEAGEEALSSEDELADDEQTGSNPAMTQPLTRTEIDQKIASLKETLAQLKPQLHEAEAEIYQSFKTLKEKLKAFKKEEAELQSAFKAMCIKGRNDYSRKAIQRDFALGIKELDEAAQIEKDESSFNPDVDFRDYAKVADSLPVFCVSSRAYQQLCGRNKRDRFEIEGFSCVEDTEIPQLVKHAQGTTEVTRVGQCRRFLNELLRLVVSMLIWTSSREVKTEMTLEKQNFIQEVLRRELKAFEQALATAVDLCVTTMENHFCNLIFSTIGSKIPAAKSAAVDVCRGWSAPKREGGMYWQTYRATLKRKGQYHGAAGPRNFNRDLLKPIIPPLASAWEKTFQRRVPVALDTFTTSVQTALRVLHTQVTNANNPPGPNQDLTTLGWQMDRYLAAAAGIPDLLEQQISNAQRQASRQLTPVIVLKMTPGYRKASEQKGVGLYKHMKSIMAGHVEIVRNTMFEQAKEAMQGHLQAIIDNAEETLTNIASDIKAVILEDYAGVLLRNNTGHESNNAQHLVNNAEQLRNNDEHLKKIAEILATVNKHFSPAYEAAPATGTVKE</sequence>
<evidence type="ECO:0000313" key="5">
    <source>
        <dbReference type="EMBL" id="ELQ37540.1"/>
    </source>
</evidence>
<protein>
    <recommendedName>
        <fullName evidence="6">Tat pathway signal sequence</fullName>
    </recommendedName>
</protein>
<feature type="compositionally biased region" description="Basic and acidic residues" evidence="2">
    <location>
        <begin position="453"/>
        <end position="463"/>
    </location>
</feature>
<dbReference type="Pfam" id="PF24564">
    <property type="entry name" value="DUF7605"/>
    <property type="match status" value="1"/>
</dbReference>
<organism evidence="5">
    <name type="scientific">Pyricularia oryzae (strain Y34)</name>
    <name type="common">Rice blast fungus</name>
    <name type="synonym">Magnaporthe oryzae</name>
    <dbReference type="NCBI Taxonomy" id="1143189"/>
    <lineage>
        <taxon>Eukaryota</taxon>
        <taxon>Fungi</taxon>
        <taxon>Dikarya</taxon>
        <taxon>Ascomycota</taxon>
        <taxon>Pezizomycotina</taxon>
        <taxon>Sordariomycetes</taxon>
        <taxon>Sordariomycetidae</taxon>
        <taxon>Magnaporthales</taxon>
        <taxon>Pyriculariaceae</taxon>
        <taxon>Pyricularia</taxon>
    </lineage>
</organism>
<reference evidence="5" key="1">
    <citation type="journal article" date="2012" name="PLoS Genet.">
        <title>Comparative analysis of the genomes of two field isolates of the rice blast fungus Magnaporthe oryzae.</title>
        <authorList>
            <person name="Xue M."/>
            <person name="Yang J."/>
            <person name="Li Z."/>
            <person name="Hu S."/>
            <person name="Yao N."/>
            <person name="Dean R.A."/>
            <person name="Zhao W."/>
            <person name="Shen M."/>
            <person name="Zhang H."/>
            <person name="Li C."/>
            <person name="Liu L."/>
            <person name="Cao L."/>
            <person name="Xu X."/>
            <person name="Xing Y."/>
            <person name="Hsiang T."/>
            <person name="Zhang Z."/>
            <person name="Xu J.R."/>
            <person name="Peng Y.L."/>
        </authorList>
    </citation>
    <scope>NUCLEOTIDE SEQUENCE</scope>
    <source>
        <strain evidence="5">Y34</strain>
    </source>
</reference>
<dbReference type="Gene3D" id="3.40.50.300">
    <property type="entry name" value="P-loop containing nucleotide triphosphate hydrolases"/>
    <property type="match status" value="1"/>
</dbReference>
<evidence type="ECO:0000259" key="4">
    <source>
        <dbReference type="Pfam" id="PF24564"/>
    </source>
</evidence>
<dbReference type="PANTHER" id="PTHR36681:SF3">
    <property type="entry name" value="NUCLEAR GTPASE, GERMINAL CENTER-ASSOCIATED, TANDEM DUPLICATE 3"/>
    <property type="match status" value="1"/>
</dbReference>
<feature type="compositionally biased region" description="Acidic residues" evidence="2">
    <location>
        <begin position="464"/>
        <end position="480"/>
    </location>
</feature>
<evidence type="ECO:0000256" key="2">
    <source>
        <dbReference type="SAM" id="MobiDB-lite"/>
    </source>
</evidence>
<feature type="region of interest" description="Disordered" evidence="2">
    <location>
        <begin position="1"/>
        <end position="34"/>
    </location>
</feature>